<sequence length="126" mass="13802">MTLLAKNPQGPIVDSSISDLDGVWAHDPERGSCPYPPGTALNGLVIFALVLDELLDLNDHVQMPELRFYPVVPLTVEEMDFKLTLGLDALLERLDKGEVRELVDTRAWLHLHTSLGGGGSNVRSSN</sequence>
<keyword evidence="3" id="KW-1185">Reference proteome</keyword>
<name>C1D234_DEIDV</name>
<dbReference type="HOGENOM" id="CLU_1977869_0_0_0"/>
<evidence type="ECO:0000259" key="1">
    <source>
        <dbReference type="Pfam" id="PF05076"/>
    </source>
</evidence>
<proteinExistence type="predicted"/>
<gene>
    <name evidence="2" type="ordered locus">Deide_1p00690</name>
</gene>
<dbReference type="Pfam" id="PF05076">
    <property type="entry name" value="SUFU"/>
    <property type="match status" value="1"/>
</dbReference>
<evidence type="ECO:0000313" key="2">
    <source>
        <dbReference type="EMBL" id="ACO47473.1"/>
    </source>
</evidence>
<protein>
    <recommendedName>
        <fullName evidence="1">Suppressor of fused-like domain-containing protein</fullName>
    </recommendedName>
</protein>
<dbReference type="Proteomes" id="UP000002208">
    <property type="component" value="Plasmid 1"/>
</dbReference>
<dbReference type="AlphaFoldDB" id="C1D234"/>
<dbReference type="RefSeq" id="WP_012694596.1">
    <property type="nucleotide sequence ID" value="NC_012527.1"/>
</dbReference>
<dbReference type="EMBL" id="CP001115">
    <property type="protein sequence ID" value="ACO47473.1"/>
    <property type="molecule type" value="Genomic_DNA"/>
</dbReference>
<dbReference type="OrthoDB" id="4827574at2"/>
<keyword evidence="2" id="KW-0614">Plasmid</keyword>
<accession>C1D234</accession>
<reference evidence="2 3" key="1">
    <citation type="journal article" date="2009" name="PLoS Genet.">
        <title>Alliance of proteomics and genomics to unravel the specificities of Sahara bacterium Deinococcus deserti.</title>
        <authorList>
            <person name="de Groot A."/>
            <person name="Dulermo R."/>
            <person name="Ortet P."/>
            <person name="Blanchard L."/>
            <person name="Guerin P."/>
            <person name="Fernandez B."/>
            <person name="Vacherie B."/>
            <person name="Dossat C."/>
            <person name="Jolivet E."/>
            <person name="Siguier P."/>
            <person name="Chandler M."/>
            <person name="Barakat M."/>
            <person name="Dedieu A."/>
            <person name="Barbe V."/>
            <person name="Heulin T."/>
            <person name="Sommer S."/>
            <person name="Achouak W."/>
            <person name="Armengaud J."/>
        </authorList>
    </citation>
    <scope>NUCLEOTIDE SEQUENCE [LARGE SCALE GENOMIC DNA]</scope>
    <source>
        <strain evidence="3">DSM 17065 / CIP 109153 / LMG 22923 / VCD115</strain>
        <plasmid evidence="3">pDeide1</plasmid>
    </source>
</reference>
<geneLocation type="plasmid" evidence="3">
    <name>pDeide1</name>
</geneLocation>
<organism evidence="2 3">
    <name type="scientific">Deinococcus deserti (strain DSM 17065 / CIP 109153 / LMG 22923 / VCD115)</name>
    <dbReference type="NCBI Taxonomy" id="546414"/>
    <lineage>
        <taxon>Bacteria</taxon>
        <taxon>Thermotogati</taxon>
        <taxon>Deinococcota</taxon>
        <taxon>Deinococci</taxon>
        <taxon>Deinococcales</taxon>
        <taxon>Deinococcaceae</taxon>
        <taxon>Deinococcus</taxon>
    </lineage>
</organism>
<evidence type="ECO:0000313" key="3">
    <source>
        <dbReference type="Proteomes" id="UP000002208"/>
    </source>
</evidence>
<dbReference type="InterPro" id="IPR020941">
    <property type="entry name" value="SUFU-like_domain"/>
</dbReference>
<feature type="domain" description="Suppressor of fused-like" evidence="1">
    <location>
        <begin position="34"/>
        <end position="105"/>
    </location>
</feature>
<dbReference type="KEGG" id="ddr:Deide_1p00690"/>